<keyword evidence="3 5" id="KW-1133">Transmembrane helix</keyword>
<feature type="transmembrane region" description="Helical" evidence="5">
    <location>
        <begin position="180"/>
        <end position="195"/>
    </location>
</feature>
<protein>
    <recommendedName>
        <fullName evidence="5">Copper transport protein</fullName>
    </recommendedName>
</protein>
<gene>
    <name evidence="6" type="ordered locus">DEHA2B00418g</name>
</gene>
<dbReference type="InterPro" id="IPR007274">
    <property type="entry name" value="Cop_transporter"/>
</dbReference>
<keyword evidence="7" id="KW-1185">Reference proteome</keyword>
<accession>Q6BXT4</accession>
<dbReference type="InParanoid" id="Q6BXT4"/>
<dbReference type="RefSeq" id="XP_456985.2">
    <property type="nucleotide sequence ID" value="XM_456985.2"/>
</dbReference>
<comment type="subcellular location">
    <subcellularLocation>
        <location evidence="1 5">Membrane</location>
        <topology evidence="1 5">Multi-pass membrane protein</topology>
    </subcellularLocation>
</comment>
<keyword evidence="5" id="KW-0186">Copper</keyword>
<proteinExistence type="inferred from homology"/>
<dbReference type="Pfam" id="PF04145">
    <property type="entry name" value="Ctr"/>
    <property type="match status" value="1"/>
</dbReference>
<evidence type="ECO:0000313" key="7">
    <source>
        <dbReference type="Proteomes" id="UP000000599"/>
    </source>
</evidence>
<reference evidence="6 7" key="1">
    <citation type="journal article" date="2004" name="Nature">
        <title>Genome evolution in yeasts.</title>
        <authorList>
            <consortium name="Genolevures"/>
            <person name="Dujon B."/>
            <person name="Sherman D."/>
            <person name="Fischer G."/>
            <person name="Durrens P."/>
            <person name="Casaregola S."/>
            <person name="Lafontaine I."/>
            <person name="de Montigny J."/>
            <person name="Marck C."/>
            <person name="Neuveglise C."/>
            <person name="Talla E."/>
            <person name="Goffard N."/>
            <person name="Frangeul L."/>
            <person name="Aigle M."/>
            <person name="Anthouard V."/>
            <person name="Babour A."/>
            <person name="Barbe V."/>
            <person name="Barnay S."/>
            <person name="Blanchin S."/>
            <person name="Beckerich J.M."/>
            <person name="Beyne E."/>
            <person name="Bleykasten C."/>
            <person name="Boisrame A."/>
            <person name="Boyer J."/>
            <person name="Cattolico L."/>
            <person name="Confanioleri F."/>
            <person name="de Daruvar A."/>
            <person name="Despons L."/>
            <person name="Fabre E."/>
            <person name="Fairhead C."/>
            <person name="Ferry-Dumazet H."/>
            <person name="Groppi A."/>
            <person name="Hantraye F."/>
            <person name="Hennequin C."/>
            <person name="Jauniaux N."/>
            <person name="Joyet P."/>
            <person name="Kachouri R."/>
            <person name="Kerrest A."/>
            <person name="Koszul R."/>
            <person name="Lemaire M."/>
            <person name="Lesur I."/>
            <person name="Ma L."/>
            <person name="Muller H."/>
            <person name="Nicaud J.M."/>
            <person name="Nikolski M."/>
            <person name="Oztas S."/>
            <person name="Ozier-Kalogeropoulos O."/>
            <person name="Pellenz S."/>
            <person name="Potier S."/>
            <person name="Richard G.F."/>
            <person name="Straub M.L."/>
            <person name="Suleau A."/>
            <person name="Swennene D."/>
            <person name="Tekaia F."/>
            <person name="Wesolowski-Louvel M."/>
            <person name="Westhof E."/>
            <person name="Wirth B."/>
            <person name="Zeniou-Meyer M."/>
            <person name="Zivanovic I."/>
            <person name="Bolotin-Fukuhara M."/>
            <person name="Thierry A."/>
            <person name="Bouchier C."/>
            <person name="Caudron B."/>
            <person name="Scarpelli C."/>
            <person name="Gaillardin C."/>
            <person name="Weissenbach J."/>
            <person name="Wincker P."/>
            <person name="Souciet J.L."/>
        </authorList>
    </citation>
    <scope>NUCLEOTIDE SEQUENCE [LARGE SCALE GENOMIC DNA]</scope>
    <source>
        <strain evidence="7">ATCC 36239 / CBS 767 / BCRC 21394 / JCM 1990 / NBRC 0083 / IGC 2968</strain>
    </source>
</reference>
<dbReference type="GeneID" id="2913034"/>
<dbReference type="VEuPathDB" id="FungiDB:DEHA2B00418g"/>
<keyword evidence="2 5" id="KW-0812">Transmembrane</keyword>
<dbReference type="STRING" id="284592.Q6BXT4"/>
<dbReference type="GO" id="GO:0005886">
    <property type="term" value="C:plasma membrane"/>
    <property type="evidence" value="ECO:0007669"/>
    <property type="project" value="TreeGrafter"/>
</dbReference>
<dbReference type="KEGG" id="dha:DEHA2B00418g"/>
<keyword evidence="5" id="KW-0406">Ion transport</keyword>
<dbReference type="OrthoDB" id="73901at2759"/>
<feature type="transmembrane region" description="Helical" evidence="5">
    <location>
        <begin position="153"/>
        <end position="174"/>
    </location>
</feature>
<dbReference type="PANTHER" id="PTHR12483:SF27">
    <property type="entry name" value="COPPER TRANSPORT PROTEIN CTR1"/>
    <property type="match status" value="1"/>
</dbReference>
<dbReference type="Proteomes" id="UP000000599">
    <property type="component" value="Chromosome B"/>
</dbReference>
<dbReference type="PANTHER" id="PTHR12483">
    <property type="entry name" value="SOLUTE CARRIER FAMILY 31 COPPER TRANSPORTERS"/>
    <property type="match status" value="1"/>
</dbReference>
<evidence type="ECO:0000313" key="6">
    <source>
        <dbReference type="EMBL" id="CAG84967.2"/>
    </source>
</evidence>
<evidence type="ECO:0000256" key="1">
    <source>
        <dbReference type="ARBA" id="ARBA00004141"/>
    </source>
</evidence>
<keyword evidence="5" id="KW-0813">Transport</keyword>
<keyword evidence="5" id="KW-0187">Copper transport</keyword>
<evidence type="ECO:0000256" key="2">
    <source>
        <dbReference type="ARBA" id="ARBA00022692"/>
    </source>
</evidence>
<comment type="similarity">
    <text evidence="5">Belongs to the copper transporter (Ctr) (TC 1.A.56) family. SLC31A subfamily.</text>
</comment>
<dbReference type="GO" id="GO:0005375">
    <property type="term" value="F:copper ion transmembrane transporter activity"/>
    <property type="evidence" value="ECO:0007669"/>
    <property type="project" value="UniProtKB-UniRule"/>
</dbReference>
<evidence type="ECO:0000256" key="4">
    <source>
        <dbReference type="ARBA" id="ARBA00023136"/>
    </source>
</evidence>
<name>Q6BXT4_DEBHA</name>
<organism evidence="6 7">
    <name type="scientific">Debaryomyces hansenii (strain ATCC 36239 / CBS 767 / BCRC 21394 / JCM 1990 / NBRC 0083 / IGC 2968)</name>
    <name type="common">Yeast</name>
    <name type="synonym">Torulaspora hansenii</name>
    <dbReference type="NCBI Taxonomy" id="284592"/>
    <lineage>
        <taxon>Eukaryota</taxon>
        <taxon>Fungi</taxon>
        <taxon>Dikarya</taxon>
        <taxon>Ascomycota</taxon>
        <taxon>Saccharomycotina</taxon>
        <taxon>Pichiomycetes</taxon>
        <taxon>Debaryomycetaceae</taxon>
        <taxon>Debaryomyces</taxon>
    </lineage>
</organism>
<evidence type="ECO:0000256" key="5">
    <source>
        <dbReference type="RuleBase" id="RU367022"/>
    </source>
</evidence>
<keyword evidence="4 5" id="KW-0472">Membrane</keyword>
<feature type="transmembrane region" description="Helical" evidence="5">
    <location>
        <begin position="49"/>
        <end position="73"/>
    </location>
</feature>
<dbReference type="EMBL" id="CR382134">
    <property type="protein sequence ID" value="CAG84967.2"/>
    <property type="molecule type" value="Genomic_DNA"/>
</dbReference>
<dbReference type="AlphaFoldDB" id="Q6BXT4"/>
<evidence type="ECO:0000256" key="3">
    <source>
        <dbReference type="ARBA" id="ARBA00022989"/>
    </source>
</evidence>
<dbReference type="HOGENOM" id="CLU_093528_0_0_1"/>
<sequence>MMGEIPGSMSSMSMSNSSGSMNMQMTFTNNFRDTSVLFEGLKASTKPQAFGIFCLFFFVAIILRGLIFVYVYIEQVIWRNPPENTPLSYKRTVDFGFDDEIQEPFDKQESTSNTMTTNSRELNSTSLFLSPKRKRSILLQMLYTNWKDFEKDIVRLILSFIIAILSYTLMLVIMTYVTCYFFAVVLGIAVGEIWFKRLERILMCNESIISNTEEILVPTSQALSCSRTRC</sequence>
<dbReference type="OMA" id="LERILMC"/>